<evidence type="ECO:0000313" key="1">
    <source>
        <dbReference type="EMBL" id="TMW85381.1"/>
    </source>
</evidence>
<dbReference type="EMBL" id="RXGB01007515">
    <property type="protein sequence ID" value="TMW85381.1"/>
    <property type="molecule type" value="Genomic_DNA"/>
</dbReference>
<protein>
    <submittedName>
        <fullName evidence="1">Uncharacterized protein</fullName>
    </submittedName>
</protein>
<proteinExistence type="predicted"/>
<gene>
    <name evidence="1" type="ORF">EJD97_023250</name>
</gene>
<organism evidence="1">
    <name type="scientific">Solanum chilense</name>
    <name type="common">Tomato</name>
    <name type="synonym">Lycopersicon chilense</name>
    <dbReference type="NCBI Taxonomy" id="4083"/>
    <lineage>
        <taxon>Eukaryota</taxon>
        <taxon>Viridiplantae</taxon>
        <taxon>Streptophyta</taxon>
        <taxon>Embryophyta</taxon>
        <taxon>Tracheophyta</taxon>
        <taxon>Spermatophyta</taxon>
        <taxon>Magnoliopsida</taxon>
        <taxon>eudicotyledons</taxon>
        <taxon>Gunneridae</taxon>
        <taxon>Pentapetalae</taxon>
        <taxon>asterids</taxon>
        <taxon>lamiids</taxon>
        <taxon>Solanales</taxon>
        <taxon>Solanaceae</taxon>
        <taxon>Solanoideae</taxon>
        <taxon>Solaneae</taxon>
        <taxon>Solanum</taxon>
        <taxon>Solanum subgen. Lycopersicon</taxon>
    </lineage>
</organism>
<dbReference type="AlphaFoldDB" id="A0A6N2AWG0"/>
<reference evidence="1" key="1">
    <citation type="submission" date="2019-05" db="EMBL/GenBank/DDBJ databases">
        <title>The de novo reference genome and transcriptome assemblies of the wild tomato species Solanum chilense.</title>
        <authorList>
            <person name="Stam R."/>
            <person name="Nosenko T."/>
            <person name="Hoerger A.C."/>
            <person name="Stephan W."/>
            <person name="Seidel M.A."/>
            <person name="Kuhn J.M.M."/>
            <person name="Haberer G."/>
            <person name="Tellier A."/>
        </authorList>
    </citation>
    <scope>NUCLEOTIDE SEQUENCE</scope>
    <source>
        <tissue evidence="1">Mature leaves</tissue>
    </source>
</reference>
<name>A0A6N2AWG0_SOLCI</name>
<feature type="non-terminal residue" evidence="1">
    <location>
        <position position="1"/>
    </location>
</feature>
<accession>A0A6N2AWG0</accession>
<comment type="caution">
    <text evidence="1">The sequence shown here is derived from an EMBL/GenBank/DDBJ whole genome shotgun (WGS) entry which is preliminary data.</text>
</comment>
<sequence>TVRKWHRSAAAEERWGSLTKCEVTECVTDRRIHDGPSCWFFMKFREVIQYPNSKSSSVLEWRPSTDRCAYDDPPYLASRVMKGATEKIAKVWDDGVHDGPS</sequence>